<dbReference type="EMBL" id="BAABME010004844">
    <property type="protein sequence ID" value="GAA0163775.1"/>
    <property type="molecule type" value="Genomic_DNA"/>
</dbReference>
<evidence type="ECO:0000313" key="2">
    <source>
        <dbReference type="EMBL" id="GAA0163775.1"/>
    </source>
</evidence>
<proteinExistence type="predicted"/>
<keyword evidence="1" id="KW-1133">Transmembrane helix</keyword>
<dbReference type="Proteomes" id="UP001454036">
    <property type="component" value="Unassembled WGS sequence"/>
</dbReference>
<keyword evidence="1" id="KW-0472">Membrane</keyword>
<organism evidence="2 3">
    <name type="scientific">Lithospermum erythrorhizon</name>
    <name type="common">Purple gromwell</name>
    <name type="synonym">Lithospermum officinale var. erythrorhizon</name>
    <dbReference type="NCBI Taxonomy" id="34254"/>
    <lineage>
        <taxon>Eukaryota</taxon>
        <taxon>Viridiplantae</taxon>
        <taxon>Streptophyta</taxon>
        <taxon>Embryophyta</taxon>
        <taxon>Tracheophyta</taxon>
        <taxon>Spermatophyta</taxon>
        <taxon>Magnoliopsida</taxon>
        <taxon>eudicotyledons</taxon>
        <taxon>Gunneridae</taxon>
        <taxon>Pentapetalae</taxon>
        <taxon>asterids</taxon>
        <taxon>lamiids</taxon>
        <taxon>Boraginales</taxon>
        <taxon>Boraginaceae</taxon>
        <taxon>Boraginoideae</taxon>
        <taxon>Lithospermeae</taxon>
        <taxon>Lithospermum</taxon>
    </lineage>
</organism>
<feature type="transmembrane region" description="Helical" evidence="1">
    <location>
        <begin position="193"/>
        <end position="210"/>
    </location>
</feature>
<comment type="caution">
    <text evidence="2">The sequence shown here is derived from an EMBL/GenBank/DDBJ whole genome shotgun (WGS) entry which is preliminary data.</text>
</comment>
<gene>
    <name evidence="2" type="ORF">LIER_19562</name>
</gene>
<evidence type="ECO:0000256" key="1">
    <source>
        <dbReference type="SAM" id="Phobius"/>
    </source>
</evidence>
<sequence>MSKKGKVIEDLHLQFIWVKCVEDVNDHDNDHSDDGVNLNRGVVLCDPILIDWTIENFSSYLNEIYKILFQFSGKCSRTRKDFRHLLNSFKDIKSQGRQCFHPALLRYHPSILVRRELSNFANEVFLKIRHNSNFTKKIIGQLDIVFQKYRGYRPPMNFSQWHTHKVTPSIDAIITKLGKIETCPDFKNIEYDIFFLFVIVSTTVMAIRILSSKIFLQYIQIFFQCYSISSLRIGGWKDRPSTKVQAAPGSGSSLGYLFGNGRK</sequence>
<evidence type="ECO:0000313" key="3">
    <source>
        <dbReference type="Proteomes" id="UP001454036"/>
    </source>
</evidence>
<protein>
    <submittedName>
        <fullName evidence="2">Uncharacterized protein</fullName>
    </submittedName>
</protein>
<dbReference type="AlphaFoldDB" id="A0AAV3QM01"/>
<name>A0AAV3QM01_LITER</name>
<keyword evidence="3" id="KW-1185">Reference proteome</keyword>
<accession>A0AAV3QM01</accession>
<reference evidence="2 3" key="1">
    <citation type="submission" date="2024-01" db="EMBL/GenBank/DDBJ databases">
        <title>The complete chloroplast genome sequence of Lithospermum erythrorhizon: insights into the phylogenetic relationship among Boraginaceae species and the maternal lineages of purple gromwells.</title>
        <authorList>
            <person name="Okada T."/>
            <person name="Watanabe K."/>
        </authorList>
    </citation>
    <scope>NUCLEOTIDE SEQUENCE [LARGE SCALE GENOMIC DNA]</scope>
</reference>
<keyword evidence="1" id="KW-0812">Transmembrane</keyword>